<dbReference type="Pfam" id="PF00190">
    <property type="entry name" value="Cupin_1"/>
    <property type="match status" value="2"/>
</dbReference>
<dbReference type="PANTHER" id="PTHR31189">
    <property type="entry name" value="OS03G0336100 PROTEIN-RELATED"/>
    <property type="match status" value="1"/>
</dbReference>
<evidence type="ECO:0000313" key="3">
    <source>
        <dbReference type="EMBL" id="WVZ95765.1"/>
    </source>
</evidence>
<proteinExistence type="predicted"/>
<dbReference type="SMART" id="SM00835">
    <property type="entry name" value="Cupin_1"/>
    <property type="match status" value="1"/>
</dbReference>
<dbReference type="InterPro" id="IPR050253">
    <property type="entry name" value="Seed_Storage-Functional"/>
</dbReference>
<dbReference type="SUPFAM" id="SSF51182">
    <property type="entry name" value="RmlC-like cupins"/>
    <property type="match status" value="1"/>
</dbReference>
<name>A0AAQ3USW5_PASNO</name>
<dbReference type="InterPro" id="IPR014710">
    <property type="entry name" value="RmlC-like_jellyroll"/>
</dbReference>
<accession>A0AAQ3USW5</accession>
<dbReference type="Gene3D" id="2.60.120.10">
    <property type="entry name" value="Jelly Rolls"/>
    <property type="match status" value="2"/>
</dbReference>
<evidence type="ECO:0000313" key="4">
    <source>
        <dbReference type="Proteomes" id="UP001341281"/>
    </source>
</evidence>
<sequence length="331" mass="36078">MGCPEADDQQYRNVHRFQQGDVVAMPAGVRWLYNDGDVPLVLVYVFDTNNNVNQLEPSMRKFLLAGGYGKGNLHFAENIFRGIDAHLLSKAMGVSIEVAERLQNRRDHCGEIVRVDHGLHLHLPPHQEHHHHHHQIYAGGAGGWDFDTTTTSSLCGMEVRQSVEAPGQAGDDEYYNRGGGGGGGGGERDVDVDPDAVLAPSWNLNGHSALYALAGRARVQVGSDNGTTVFDGVVRAGQLLVVPQGYLVAGKAQGVEGFQYVSFETSPEPVVDHFAGRRSVLRDLPADVVAGSYGVSREEAMALKNNRRHEHGVFAPRTYYHQGHVGCRAQE</sequence>
<feature type="domain" description="Cupin type-1" evidence="2">
    <location>
        <begin position="161"/>
        <end position="301"/>
    </location>
</feature>
<dbReference type="EMBL" id="CP144754">
    <property type="protein sequence ID" value="WVZ95765.1"/>
    <property type="molecule type" value="Genomic_DNA"/>
</dbReference>
<evidence type="ECO:0000259" key="2">
    <source>
        <dbReference type="SMART" id="SM00835"/>
    </source>
</evidence>
<dbReference type="PANTHER" id="PTHR31189:SF35">
    <property type="entry name" value="12S SEED STORAGE PROTEIN CRB"/>
    <property type="match status" value="1"/>
</dbReference>
<dbReference type="Proteomes" id="UP001341281">
    <property type="component" value="Chromosome 10"/>
</dbReference>
<evidence type="ECO:0000256" key="1">
    <source>
        <dbReference type="SAM" id="MobiDB-lite"/>
    </source>
</evidence>
<dbReference type="InterPro" id="IPR006045">
    <property type="entry name" value="Cupin_1"/>
</dbReference>
<feature type="region of interest" description="Disordered" evidence="1">
    <location>
        <begin position="166"/>
        <end position="192"/>
    </location>
</feature>
<organism evidence="3 4">
    <name type="scientific">Paspalum notatum var. saurae</name>
    <dbReference type="NCBI Taxonomy" id="547442"/>
    <lineage>
        <taxon>Eukaryota</taxon>
        <taxon>Viridiplantae</taxon>
        <taxon>Streptophyta</taxon>
        <taxon>Embryophyta</taxon>
        <taxon>Tracheophyta</taxon>
        <taxon>Spermatophyta</taxon>
        <taxon>Magnoliopsida</taxon>
        <taxon>Liliopsida</taxon>
        <taxon>Poales</taxon>
        <taxon>Poaceae</taxon>
        <taxon>PACMAD clade</taxon>
        <taxon>Panicoideae</taxon>
        <taxon>Andropogonodae</taxon>
        <taxon>Paspaleae</taxon>
        <taxon>Paspalinae</taxon>
        <taxon>Paspalum</taxon>
    </lineage>
</organism>
<reference evidence="3 4" key="1">
    <citation type="submission" date="2024-02" db="EMBL/GenBank/DDBJ databases">
        <title>High-quality chromosome-scale genome assembly of Pensacola bahiagrass (Paspalum notatum Flugge var. saurae).</title>
        <authorList>
            <person name="Vega J.M."/>
            <person name="Podio M."/>
            <person name="Orjuela J."/>
            <person name="Siena L.A."/>
            <person name="Pessino S.C."/>
            <person name="Combes M.C."/>
            <person name="Mariac C."/>
            <person name="Albertini E."/>
            <person name="Pupilli F."/>
            <person name="Ortiz J.P.A."/>
            <person name="Leblanc O."/>
        </authorList>
    </citation>
    <scope>NUCLEOTIDE SEQUENCE [LARGE SCALE GENOMIC DNA]</scope>
    <source>
        <strain evidence="3">R1</strain>
        <tissue evidence="3">Leaf</tissue>
    </source>
</reference>
<keyword evidence="4" id="KW-1185">Reference proteome</keyword>
<gene>
    <name evidence="3" type="ORF">U9M48_041489</name>
</gene>
<dbReference type="InterPro" id="IPR011051">
    <property type="entry name" value="RmlC_Cupin_sf"/>
</dbReference>
<dbReference type="AlphaFoldDB" id="A0AAQ3USW5"/>
<protein>
    <recommendedName>
        <fullName evidence="2">Cupin type-1 domain-containing protein</fullName>
    </recommendedName>
</protein>